<keyword evidence="6" id="KW-1185">Reference proteome</keyword>
<dbReference type="InterPro" id="IPR007219">
    <property type="entry name" value="XnlR_reg_dom"/>
</dbReference>
<protein>
    <recommendedName>
        <fullName evidence="4">Zn(2)-C6 fungal-type domain-containing protein</fullName>
    </recommendedName>
</protein>
<reference evidence="6" key="1">
    <citation type="journal article" date="2014" name="Proc. Natl. Acad. Sci. U.S.A.">
        <title>Extensive sampling of basidiomycete genomes demonstrates inadequacy of the white-rot/brown-rot paradigm for wood decay fungi.</title>
        <authorList>
            <person name="Riley R."/>
            <person name="Salamov A.A."/>
            <person name="Brown D.W."/>
            <person name="Nagy L.G."/>
            <person name="Floudas D."/>
            <person name="Held B.W."/>
            <person name="Levasseur A."/>
            <person name="Lombard V."/>
            <person name="Morin E."/>
            <person name="Otillar R."/>
            <person name="Lindquist E.A."/>
            <person name="Sun H."/>
            <person name="LaButti K.M."/>
            <person name="Schmutz J."/>
            <person name="Jabbour D."/>
            <person name="Luo H."/>
            <person name="Baker S.E."/>
            <person name="Pisabarro A.G."/>
            <person name="Walton J.D."/>
            <person name="Blanchette R.A."/>
            <person name="Henrissat B."/>
            <person name="Martin F."/>
            <person name="Cullen D."/>
            <person name="Hibbett D.S."/>
            <person name="Grigoriev I.V."/>
        </authorList>
    </citation>
    <scope>NUCLEOTIDE SEQUENCE [LARGE SCALE GENOMIC DNA]</scope>
    <source>
        <strain evidence="6">MUCL 33604</strain>
    </source>
</reference>
<evidence type="ECO:0000259" key="4">
    <source>
        <dbReference type="PROSITE" id="PS50048"/>
    </source>
</evidence>
<dbReference type="Gene3D" id="4.10.240.10">
    <property type="entry name" value="Zn(2)-C6 fungal-type DNA-binding domain"/>
    <property type="match status" value="1"/>
</dbReference>
<dbReference type="Pfam" id="PF04082">
    <property type="entry name" value="Fungal_trans"/>
    <property type="match status" value="1"/>
</dbReference>
<evidence type="ECO:0000256" key="1">
    <source>
        <dbReference type="ARBA" id="ARBA00022723"/>
    </source>
</evidence>
<dbReference type="InParanoid" id="A0A067PD10"/>
<dbReference type="PANTHER" id="PTHR46910:SF38">
    <property type="entry name" value="ZN(2)-C6 FUNGAL-TYPE DOMAIN-CONTAINING PROTEIN"/>
    <property type="match status" value="1"/>
</dbReference>
<organism evidence="5 6">
    <name type="scientific">Jaapia argillacea MUCL 33604</name>
    <dbReference type="NCBI Taxonomy" id="933084"/>
    <lineage>
        <taxon>Eukaryota</taxon>
        <taxon>Fungi</taxon>
        <taxon>Dikarya</taxon>
        <taxon>Basidiomycota</taxon>
        <taxon>Agaricomycotina</taxon>
        <taxon>Agaricomycetes</taxon>
        <taxon>Agaricomycetidae</taxon>
        <taxon>Jaapiales</taxon>
        <taxon>Jaapiaceae</taxon>
        <taxon>Jaapia</taxon>
    </lineage>
</organism>
<dbReference type="PANTHER" id="PTHR46910">
    <property type="entry name" value="TRANSCRIPTION FACTOR PDR1"/>
    <property type="match status" value="1"/>
</dbReference>
<feature type="compositionally biased region" description="Low complexity" evidence="3">
    <location>
        <begin position="803"/>
        <end position="823"/>
    </location>
</feature>
<dbReference type="GO" id="GO:0003677">
    <property type="term" value="F:DNA binding"/>
    <property type="evidence" value="ECO:0007669"/>
    <property type="project" value="InterPro"/>
</dbReference>
<evidence type="ECO:0000313" key="5">
    <source>
        <dbReference type="EMBL" id="KDQ52659.1"/>
    </source>
</evidence>
<sequence length="902" mass="100356">MSSPEGDTNTNGGDYESGSKKRRVNRACDVCRRKKIRCNGGQTSNGQCSNCLAFNYQCTYLEGSKKNPPSERYVETLEMRLKKMEELLSKLNPSMELQGSTPSPSNSGSGSGPASASALTDPLRPLPPSASASNNDRSFFVPAARSPNPKTIPDYTEETEETEDEDALRGDHEYRYSPLSAQQSQDPQINPFRGRFIGRASGAMLVRTTATLKLNHTSEEEKPFWQGFFDQRRPAYWNPCPWEQTPDRGPVTLDFPENDLLNSLVGIYFRTTNLMVPLLHYPTFRRCLQEGLHLRDWGFGSTVLGVCAVASRSSDDPRVFLEGTGGAELSAGWKWFSQIELARPPLLNPQTLYDLQMYCLAAIYFQGSSVPHNAWVIIGMGLRLAQDVGAHSHKVYGATPTVEDELWKRAFWVLVSLDRLTSAGLGRPCALHDEEINVDLPIECDDEYWIDEDPDKAFKQPSSRPSTIAYFICFTKLNRILALILRSIYTLNKVVGTPGFAGPRKEQHIVVELDSALNKWVDSIPDHLRWDPHRTHPLFFTQSALLYAHYYHIQIMIHRPFIPSPRNPSTLSFPSLAICTNAARSCVHIMDLLFKRNGSVPPQMIMNVFSAGLVLLLNIWGGKKSGIFTDPEKEMEEVNKCMRVLKSVERRWYMAGRLWDIFCRLASAGDLPLPQATPPASYKRERDCDEPISKESSSAPSPAGSTDHRPTGPPRPVGENTRPFAEPQPVQPNHTDWTQSQFTLPIHSDELGRLPLQFDPNLFSDTFPPSDPLISQWLQTQRPTPSTQSVGSTSGAPLQTFFSTTSSSSGSSGYQSSPSVHPSPLGMSPVYHDQFSSMSGNIVAPPPGVHPDMTVTDSDIIAMWSQAPTSFQWEDWGAFLMGMGVDVHQEGTNFQSSNSNGP</sequence>
<feature type="compositionally biased region" description="Acidic residues" evidence="3">
    <location>
        <begin position="155"/>
        <end position="166"/>
    </location>
</feature>
<feature type="compositionally biased region" description="Polar residues" evidence="3">
    <location>
        <begin position="779"/>
        <end position="802"/>
    </location>
</feature>
<name>A0A067PD10_9AGAM</name>
<feature type="compositionally biased region" description="Basic and acidic residues" evidence="3">
    <location>
        <begin position="682"/>
        <end position="693"/>
    </location>
</feature>
<feature type="domain" description="Zn(2)-C6 fungal-type" evidence="4">
    <location>
        <begin position="27"/>
        <end position="60"/>
    </location>
</feature>
<dbReference type="EMBL" id="KL197738">
    <property type="protein sequence ID" value="KDQ52659.1"/>
    <property type="molecule type" value="Genomic_DNA"/>
</dbReference>
<dbReference type="SMART" id="SM00066">
    <property type="entry name" value="GAL4"/>
    <property type="match status" value="1"/>
</dbReference>
<dbReference type="CDD" id="cd00067">
    <property type="entry name" value="GAL4"/>
    <property type="match status" value="1"/>
</dbReference>
<dbReference type="AlphaFoldDB" id="A0A067PD10"/>
<feature type="compositionally biased region" description="Low complexity" evidence="3">
    <location>
        <begin position="99"/>
        <end position="118"/>
    </location>
</feature>
<dbReference type="GO" id="GO:0000981">
    <property type="term" value="F:DNA-binding transcription factor activity, RNA polymerase II-specific"/>
    <property type="evidence" value="ECO:0007669"/>
    <property type="project" value="InterPro"/>
</dbReference>
<dbReference type="InterPro" id="IPR001138">
    <property type="entry name" value="Zn2Cys6_DnaBD"/>
</dbReference>
<evidence type="ECO:0000256" key="2">
    <source>
        <dbReference type="ARBA" id="ARBA00023242"/>
    </source>
</evidence>
<accession>A0A067PD10</accession>
<feature type="compositionally biased region" description="Polar residues" evidence="3">
    <location>
        <begin position="1"/>
        <end position="12"/>
    </location>
</feature>
<feature type="region of interest" description="Disordered" evidence="3">
    <location>
        <begin position="674"/>
        <end position="736"/>
    </location>
</feature>
<feature type="region of interest" description="Disordered" evidence="3">
    <location>
        <begin position="779"/>
        <end position="828"/>
    </location>
</feature>
<keyword evidence="2" id="KW-0539">Nucleus</keyword>
<dbReference type="GO" id="GO:0008270">
    <property type="term" value="F:zinc ion binding"/>
    <property type="evidence" value="ECO:0007669"/>
    <property type="project" value="InterPro"/>
</dbReference>
<dbReference type="SMART" id="SM00906">
    <property type="entry name" value="Fungal_trans"/>
    <property type="match status" value="1"/>
</dbReference>
<evidence type="ECO:0000313" key="6">
    <source>
        <dbReference type="Proteomes" id="UP000027265"/>
    </source>
</evidence>
<feature type="compositionally biased region" description="Polar residues" evidence="3">
    <location>
        <begin position="694"/>
        <end position="704"/>
    </location>
</feature>
<evidence type="ECO:0000256" key="3">
    <source>
        <dbReference type="SAM" id="MobiDB-lite"/>
    </source>
</evidence>
<dbReference type="PROSITE" id="PS00463">
    <property type="entry name" value="ZN2_CY6_FUNGAL_1"/>
    <property type="match status" value="1"/>
</dbReference>
<dbReference type="STRING" id="933084.A0A067PD10"/>
<dbReference type="PROSITE" id="PS50048">
    <property type="entry name" value="ZN2_CY6_FUNGAL_2"/>
    <property type="match status" value="1"/>
</dbReference>
<dbReference type="CDD" id="cd12148">
    <property type="entry name" value="fungal_TF_MHR"/>
    <property type="match status" value="1"/>
</dbReference>
<dbReference type="Pfam" id="PF00172">
    <property type="entry name" value="Zn_clus"/>
    <property type="match status" value="1"/>
</dbReference>
<dbReference type="InterPro" id="IPR050987">
    <property type="entry name" value="AtrR-like"/>
</dbReference>
<keyword evidence="1" id="KW-0479">Metal-binding</keyword>
<proteinExistence type="predicted"/>
<dbReference type="OrthoDB" id="4456959at2759"/>
<feature type="region of interest" description="Disordered" evidence="3">
    <location>
        <begin position="94"/>
        <end position="169"/>
    </location>
</feature>
<dbReference type="Proteomes" id="UP000027265">
    <property type="component" value="Unassembled WGS sequence"/>
</dbReference>
<dbReference type="GO" id="GO:0006351">
    <property type="term" value="P:DNA-templated transcription"/>
    <property type="evidence" value="ECO:0007669"/>
    <property type="project" value="InterPro"/>
</dbReference>
<gene>
    <name evidence="5" type="ORF">JAAARDRAFT_183930</name>
</gene>
<dbReference type="InterPro" id="IPR036864">
    <property type="entry name" value="Zn2-C6_fun-type_DNA-bd_sf"/>
</dbReference>
<dbReference type="HOGENOM" id="CLU_006019_2_0_1"/>
<dbReference type="SUPFAM" id="SSF57701">
    <property type="entry name" value="Zn2/Cys6 DNA-binding domain"/>
    <property type="match status" value="1"/>
</dbReference>
<feature type="region of interest" description="Disordered" evidence="3">
    <location>
        <begin position="1"/>
        <end position="25"/>
    </location>
</feature>